<protein>
    <recommendedName>
        <fullName evidence="5">N-acetyltransferase domain-containing protein</fullName>
    </recommendedName>
</protein>
<feature type="coiled-coil region" evidence="2">
    <location>
        <begin position="369"/>
        <end position="396"/>
    </location>
</feature>
<evidence type="ECO:0000256" key="3">
    <source>
        <dbReference type="SAM" id="MobiDB-lite"/>
    </source>
</evidence>
<organism evidence="6 7">
    <name type="scientific">Umbelopsis ramanniana AG</name>
    <dbReference type="NCBI Taxonomy" id="1314678"/>
    <lineage>
        <taxon>Eukaryota</taxon>
        <taxon>Fungi</taxon>
        <taxon>Fungi incertae sedis</taxon>
        <taxon>Mucoromycota</taxon>
        <taxon>Mucoromycotina</taxon>
        <taxon>Umbelopsidomycetes</taxon>
        <taxon>Umbelopsidales</taxon>
        <taxon>Umbelopsidaceae</taxon>
        <taxon>Umbelopsis</taxon>
    </lineage>
</organism>
<evidence type="ECO:0000256" key="4">
    <source>
        <dbReference type="SAM" id="Phobius"/>
    </source>
</evidence>
<dbReference type="RefSeq" id="XP_051446827.1">
    <property type="nucleotide sequence ID" value="XM_051593687.1"/>
</dbReference>
<dbReference type="InterPro" id="IPR016181">
    <property type="entry name" value="Acyl_CoA_acyltransferase"/>
</dbReference>
<dbReference type="Gene3D" id="3.40.630.30">
    <property type="match status" value="1"/>
</dbReference>
<feature type="transmembrane region" description="Helical" evidence="4">
    <location>
        <begin position="118"/>
        <end position="138"/>
    </location>
</feature>
<dbReference type="PANTHER" id="PTHR13947:SF37">
    <property type="entry name" value="LD18367P"/>
    <property type="match status" value="1"/>
</dbReference>
<evidence type="ECO:0000313" key="7">
    <source>
        <dbReference type="Proteomes" id="UP001206595"/>
    </source>
</evidence>
<feature type="region of interest" description="Disordered" evidence="3">
    <location>
        <begin position="27"/>
        <end position="47"/>
    </location>
</feature>
<keyword evidence="4" id="KW-1133">Transmembrane helix</keyword>
<dbReference type="AlphaFoldDB" id="A0AAD5HH51"/>
<keyword evidence="7" id="KW-1185">Reference proteome</keyword>
<evidence type="ECO:0000256" key="2">
    <source>
        <dbReference type="SAM" id="Coils"/>
    </source>
</evidence>
<keyword evidence="4" id="KW-0472">Membrane</keyword>
<dbReference type="GO" id="GO:0008080">
    <property type="term" value="F:N-acetyltransferase activity"/>
    <property type="evidence" value="ECO:0007669"/>
    <property type="project" value="InterPro"/>
</dbReference>
<reference evidence="6" key="1">
    <citation type="submission" date="2021-06" db="EMBL/GenBank/DDBJ databases">
        <authorList>
            <consortium name="DOE Joint Genome Institute"/>
            <person name="Mondo S.J."/>
            <person name="Amses K.R."/>
            <person name="Simmons D.R."/>
            <person name="Longcore J.E."/>
            <person name="Seto K."/>
            <person name="Alves G.H."/>
            <person name="Bonds A.E."/>
            <person name="Quandt C.A."/>
            <person name="Davis W.J."/>
            <person name="Chang Y."/>
            <person name="Letcher P.M."/>
            <person name="Powell M.J."/>
            <person name="Kuo A."/>
            <person name="Labutti K."/>
            <person name="Pangilinan J."/>
            <person name="Andreopoulos W."/>
            <person name="Tritt A."/>
            <person name="Riley R."/>
            <person name="Hundley H."/>
            <person name="Johnson J."/>
            <person name="Lipzen A."/>
            <person name="Barry K."/>
            <person name="Berbee M.L."/>
            <person name="Buchler N.E."/>
            <person name="Grigoriev I.V."/>
            <person name="Spatafora J.W."/>
            <person name="Stajich J.E."/>
            <person name="James T.Y."/>
        </authorList>
    </citation>
    <scope>NUCLEOTIDE SEQUENCE</scope>
    <source>
        <strain evidence="6">AG</strain>
    </source>
</reference>
<proteinExistence type="predicted"/>
<dbReference type="Pfam" id="PF00583">
    <property type="entry name" value="Acetyltransf_1"/>
    <property type="match status" value="1"/>
</dbReference>
<gene>
    <name evidence="6" type="ORF">K450DRAFT_298511</name>
</gene>
<dbReference type="EMBL" id="MU620904">
    <property type="protein sequence ID" value="KAI8581823.1"/>
    <property type="molecule type" value="Genomic_DNA"/>
</dbReference>
<dbReference type="SUPFAM" id="SSF55729">
    <property type="entry name" value="Acyl-CoA N-acyltransferases (Nat)"/>
    <property type="match status" value="1"/>
</dbReference>
<keyword evidence="2" id="KW-0175">Coiled coil</keyword>
<feature type="domain" description="N-acetyltransferase" evidence="5">
    <location>
        <begin position="286"/>
        <end position="347"/>
    </location>
</feature>
<comment type="caution">
    <text evidence="6">The sequence shown here is derived from an EMBL/GenBank/DDBJ whole genome shotgun (WGS) entry which is preliminary data.</text>
</comment>
<dbReference type="InterPro" id="IPR050769">
    <property type="entry name" value="NAT_camello-type"/>
</dbReference>
<keyword evidence="1" id="KW-0808">Transferase</keyword>
<keyword evidence="4" id="KW-0812">Transmembrane</keyword>
<reference evidence="6" key="2">
    <citation type="journal article" date="2022" name="Proc. Natl. Acad. Sci. U.S.A.">
        <title>Diploid-dominant life cycles characterize the early evolution of Fungi.</title>
        <authorList>
            <person name="Amses K.R."/>
            <person name="Simmons D.R."/>
            <person name="Longcore J.E."/>
            <person name="Mondo S.J."/>
            <person name="Seto K."/>
            <person name="Jeronimo G.H."/>
            <person name="Bonds A.E."/>
            <person name="Quandt C.A."/>
            <person name="Davis W.J."/>
            <person name="Chang Y."/>
            <person name="Federici B.A."/>
            <person name="Kuo A."/>
            <person name="LaButti K."/>
            <person name="Pangilinan J."/>
            <person name="Andreopoulos W."/>
            <person name="Tritt A."/>
            <person name="Riley R."/>
            <person name="Hundley H."/>
            <person name="Johnson J."/>
            <person name="Lipzen A."/>
            <person name="Barry K."/>
            <person name="Lang B.F."/>
            <person name="Cuomo C.A."/>
            <person name="Buchler N.E."/>
            <person name="Grigoriev I.V."/>
            <person name="Spatafora J.W."/>
            <person name="Stajich J.E."/>
            <person name="James T.Y."/>
        </authorList>
    </citation>
    <scope>NUCLEOTIDE SEQUENCE</scope>
    <source>
        <strain evidence="6">AG</strain>
    </source>
</reference>
<sequence>MPARKQSVLLFTLTTGMADEDQIKVGNASKGSVASEPPKETGPTRGPGIMLRTFQPSDLPYAKHIYYSTYFGQVPQGVKSKLLHPLTWALFIGSYAYLLALVPIVISDMNFPWWTGPALRIFITFAWTVLSFAGLFVYTDRKEAVDGIEDAMCNDMKDIEEYYLGWNKEERVVEDDKDFHSSKAVEGGKKVTFDKSSKAATEVIRTRKPDEERTASQFWVLTINSIPSATVAIDQHHDIVYNARGVMLAPWKQAGQFLCRRYHLSIPKFLEGPAVPKQAVLFPAHKKNEASLQRLAIQGEYQGFGLSNILISRAMMWANEHNIEVVYATVNQMQKPAQNILKNKHGFRQISRKSTGWFGQYEMVLQCNVKDWVEKYEKDLKEKEESEKQLKEEQSSKEQ</sequence>
<feature type="transmembrane region" description="Helical" evidence="4">
    <location>
        <begin position="86"/>
        <end position="106"/>
    </location>
</feature>
<evidence type="ECO:0000256" key="1">
    <source>
        <dbReference type="ARBA" id="ARBA00022679"/>
    </source>
</evidence>
<name>A0AAD5HH51_UMBRA</name>
<evidence type="ECO:0000259" key="5">
    <source>
        <dbReference type="Pfam" id="PF00583"/>
    </source>
</evidence>
<dbReference type="InterPro" id="IPR000182">
    <property type="entry name" value="GNAT_dom"/>
</dbReference>
<accession>A0AAD5HH51</accession>
<dbReference type="GeneID" id="75919029"/>
<evidence type="ECO:0000313" key="6">
    <source>
        <dbReference type="EMBL" id="KAI8581823.1"/>
    </source>
</evidence>
<dbReference type="Proteomes" id="UP001206595">
    <property type="component" value="Unassembled WGS sequence"/>
</dbReference>
<dbReference type="PANTHER" id="PTHR13947">
    <property type="entry name" value="GNAT FAMILY N-ACETYLTRANSFERASE"/>
    <property type="match status" value="1"/>
</dbReference>